<dbReference type="InterPro" id="IPR032466">
    <property type="entry name" value="Metal_Hydrolase"/>
</dbReference>
<organism evidence="2 3">
    <name type="scientific">Microbulbifer okhotskensis</name>
    <dbReference type="NCBI Taxonomy" id="2926617"/>
    <lineage>
        <taxon>Bacteria</taxon>
        <taxon>Pseudomonadati</taxon>
        <taxon>Pseudomonadota</taxon>
        <taxon>Gammaproteobacteria</taxon>
        <taxon>Cellvibrionales</taxon>
        <taxon>Microbulbiferaceae</taxon>
        <taxon>Microbulbifer</taxon>
    </lineage>
</organism>
<keyword evidence="1" id="KW-0732">Signal</keyword>
<dbReference type="GO" id="GO:0006508">
    <property type="term" value="P:proteolysis"/>
    <property type="evidence" value="ECO:0007669"/>
    <property type="project" value="InterPro"/>
</dbReference>
<proteinExistence type="predicted"/>
<dbReference type="Gene3D" id="3.20.20.140">
    <property type="entry name" value="Metal-dependent hydrolases"/>
    <property type="match status" value="1"/>
</dbReference>
<dbReference type="EMBL" id="JALBWM010000004">
    <property type="protein sequence ID" value="MCO1333041.1"/>
    <property type="molecule type" value="Genomic_DNA"/>
</dbReference>
<dbReference type="RefSeq" id="WP_252464210.1">
    <property type="nucleotide sequence ID" value="NZ_JALBWM010000004.1"/>
</dbReference>
<protein>
    <submittedName>
        <fullName evidence="2">Dipeptidase</fullName>
    </submittedName>
</protein>
<gene>
    <name evidence="2" type="ORF">MO867_01685</name>
</gene>
<feature type="chain" id="PRO_5040969205" evidence="1">
    <location>
        <begin position="21"/>
        <end position="398"/>
    </location>
</feature>
<dbReference type="PANTHER" id="PTHR10443">
    <property type="entry name" value="MICROSOMAL DIPEPTIDASE"/>
    <property type="match status" value="1"/>
</dbReference>
<evidence type="ECO:0000256" key="1">
    <source>
        <dbReference type="SAM" id="SignalP"/>
    </source>
</evidence>
<dbReference type="AlphaFoldDB" id="A0A9X2EJX2"/>
<keyword evidence="3" id="KW-1185">Reference proteome</keyword>
<dbReference type="PANTHER" id="PTHR10443:SF12">
    <property type="entry name" value="DIPEPTIDASE"/>
    <property type="match status" value="1"/>
</dbReference>
<dbReference type="Proteomes" id="UP001139028">
    <property type="component" value="Unassembled WGS sequence"/>
</dbReference>
<dbReference type="CDD" id="cd01301">
    <property type="entry name" value="rDP_like"/>
    <property type="match status" value="1"/>
</dbReference>
<evidence type="ECO:0000313" key="3">
    <source>
        <dbReference type="Proteomes" id="UP001139028"/>
    </source>
</evidence>
<accession>A0A9X2EJX2</accession>
<sequence>MKANFLAGALCIVASGFVFSGENKNLAEELTKKHLIIDGHVDVPYRLTHSEEDVGVSTKGGDFDFPRAKIGGLNAPFMSIYVPAEKEAQGNAKSYADSLIDKVEAMVKKHPDKFAIPRSIQELQAQVKTGLISLPLGIENGAPIEGDLANLRHFSKRGVRYITLTHSKSNHISDSSYDENRPWEGLSAFGKRLVREMNREGVMIDISHVSDDAFWQVVDLSAVPIIASHSSARHFTPGFERNMSDEMIKALADNGGIIMVNFGSTFISEISRDSYAEISASVEKFIKDKGFSKDSTEVKEFTDKLSSEKFIFADLKDVLDHFDHVRNLVGVDHIGIGSDFDGVGDSLPTGLKDVSQYPNLVQGLLERGYSKDDIEKILGANLVRVWQANEEYAKSRKG</sequence>
<evidence type="ECO:0000313" key="2">
    <source>
        <dbReference type="EMBL" id="MCO1333041.1"/>
    </source>
</evidence>
<dbReference type="InterPro" id="IPR008257">
    <property type="entry name" value="Pept_M19"/>
</dbReference>
<dbReference type="GO" id="GO:0070573">
    <property type="term" value="F:metallodipeptidase activity"/>
    <property type="evidence" value="ECO:0007669"/>
    <property type="project" value="InterPro"/>
</dbReference>
<name>A0A9X2EJX2_9GAMM</name>
<dbReference type="PROSITE" id="PS51365">
    <property type="entry name" value="RENAL_DIPEPTIDASE_2"/>
    <property type="match status" value="1"/>
</dbReference>
<comment type="caution">
    <text evidence="2">The sequence shown here is derived from an EMBL/GenBank/DDBJ whole genome shotgun (WGS) entry which is preliminary data.</text>
</comment>
<feature type="signal peptide" evidence="1">
    <location>
        <begin position="1"/>
        <end position="20"/>
    </location>
</feature>
<dbReference type="Pfam" id="PF01244">
    <property type="entry name" value="Peptidase_M19"/>
    <property type="match status" value="1"/>
</dbReference>
<reference evidence="2" key="1">
    <citation type="journal article" date="2022" name="Arch. Microbiol.">
        <title>Microbulbifer okhotskensis sp. nov., isolated from a deep bottom sediment of the Okhotsk Sea.</title>
        <authorList>
            <person name="Romanenko L."/>
            <person name="Kurilenko V."/>
            <person name="Otstavnykh N."/>
            <person name="Velansky P."/>
            <person name="Isaeva M."/>
            <person name="Mikhailov V."/>
        </authorList>
    </citation>
    <scope>NUCLEOTIDE SEQUENCE</scope>
    <source>
        <strain evidence="2">OS29</strain>
    </source>
</reference>
<dbReference type="SUPFAM" id="SSF51556">
    <property type="entry name" value="Metallo-dependent hydrolases"/>
    <property type="match status" value="1"/>
</dbReference>